<dbReference type="EMBL" id="JBEHCU010006792">
    <property type="protein sequence ID" value="KAL1396221.1"/>
    <property type="molecule type" value="Genomic_DNA"/>
</dbReference>
<dbReference type="AlphaFoldDB" id="A0ABD1D9A0"/>
<organism evidence="1 2">
    <name type="scientific">Culex pipiens pipiens</name>
    <name type="common">Northern house mosquito</name>
    <dbReference type="NCBI Taxonomy" id="38569"/>
    <lineage>
        <taxon>Eukaryota</taxon>
        <taxon>Metazoa</taxon>
        <taxon>Ecdysozoa</taxon>
        <taxon>Arthropoda</taxon>
        <taxon>Hexapoda</taxon>
        <taxon>Insecta</taxon>
        <taxon>Pterygota</taxon>
        <taxon>Neoptera</taxon>
        <taxon>Endopterygota</taxon>
        <taxon>Diptera</taxon>
        <taxon>Nematocera</taxon>
        <taxon>Culicoidea</taxon>
        <taxon>Culicidae</taxon>
        <taxon>Culicinae</taxon>
        <taxon>Culicini</taxon>
        <taxon>Culex</taxon>
        <taxon>Culex</taxon>
    </lineage>
</organism>
<reference evidence="1 2" key="1">
    <citation type="submission" date="2024-05" db="EMBL/GenBank/DDBJ databases">
        <title>Culex pipiens pipiens assembly and annotation.</title>
        <authorList>
            <person name="Alout H."/>
            <person name="Durand T."/>
        </authorList>
    </citation>
    <scope>NUCLEOTIDE SEQUENCE [LARGE SCALE GENOMIC DNA]</scope>
    <source>
        <strain evidence="1">HA-2024</strain>
        <tissue evidence="1">Whole body</tissue>
    </source>
</reference>
<evidence type="ECO:0000313" key="2">
    <source>
        <dbReference type="Proteomes" id="UP001562425"/>
    </source>
</evidence>
<sequence>MSKMTDCAQIRDPADLCYNEDIQSYLPNMPRSRPLYRFSNRGSTDQPTPAGSEDNLRMESMLLRQNKNVPIGRCSTPVPEYCSHCDHRHGERCCQYVGDAEEDIRMYSMWTQQLRNPAVKPQDISRMPEVVSSGGTPEWFPQFSYNKPELIEQMMHRKEAKRPAPKPPTYSAPIHQLTHYQQYLLHLQQLNQLAMETPYYGHPYGSHQPVFQQFYTYNVFNGPVYLQQNNQSPYFHQVHHHYAPPPQPQPTFYQQQYYAPYFTNPTSQQVPPDDGSYPLWMLFWNSKAKQAEQFGDLPLRMEVDEQMRSFPVAV</sequence>
<proteinExistence type="predicted"/>
<name>A0ABD1D9A0_CULPP</name>
<dbReference type="Proteomes" id="UP001562425">
    <property type="component" value="Unassembled WGS sequence"/>
</dbReference>
<gene>
    <name evidence="1" type="ORF">pipiens_002728</name>
</gene>
<accession>A0ABD1D9A0</accession>
<comment type="caution">
    <text evidence="1">The sequence shown here is derived from an EMBL/GenBank/DDBJ whole genome shotgun (WGS) entry which is preliminary data.</text>
</comment>
<evidence type="ECO:0000313" key="1">
    <source>
        <dbReference type="EMBL" id="KAL1396221.1"/>
    </source>
</evidence>
<protein>
    <submittedName>
        <fullName evidence="1">Uncharacterized protein</fullName>
    </submittedName>
</protein>
<keyword evidence="2" id="KW-1185">Reference proteome</keyword>